<protein>
    <recommendedName>
        <fullName evidence="5">AMP-dependent synthetase</fullName>
    </recommendedName>
</protein>
<evidence type="ECO:0000259" key="2">
    <source>
        <dbReference type="Pfam" id="PF13193"/>
    </source>
</evidence>
<dbReference type="PANTHER" id="PTHR43767">
    <property type="entry name" value="LONG-CHAIN-FATTY-ACID--COA LIGASE"/>
    <property type="match status" value="1"/>
</dbReference>
<keyword evidence="4" id="KW-1185">Reference proteome</keyword>
<evidence type="ECO:0008006" key="5">
    <source>
        <dbReference type="Google" id="ProtNLM"/>
    </source>
</evidence>
<dbReference type="InterPro" id="IPR025110">
    <property type="entry name" value="AMP-bd_C"/>
</dbReference>
<gene>
    <name evidence="3" type="ORF">Pflav_007540</name>
</gene>
<dbReference type="Gene3D" id="3.40.50.12780">
    <property type="entry name" value="N-terminal domain of ligase-like"/>
    <property type="match status" value="1"/>
</dbReference>
<dbReference type="InterPro" id="IPR045851">
    <property type="entry name" value="AMP-bd_C_sf"/>
</dbReference>
<feature type="domain" description="AMP-dependent synthetase/ligase" evidence="1">
    <location>
        <begin position="130"/>
        <end position="301"/>
    </location>
</feature>
<sequence>MFPGAPAGIAVDPFDGEWVGAYLLAGRDDQECLRFGAPLTRRELRRAVAARATDLRAAGLRAGGTVALRMPPGIWYAQSLLAAWTVGAQVALLDHRLTQHEVDRALERVAPQLVVSMSDGAPVVAPYPGRPARTSHALLQLSSGSTGPSKVIGRTAASLVSEVERYRLIDGVPEPGERIVLLASTVHVLGLVGGLLYALHTGVTLVVPSFLSTDAVLDAVASGPEPATVLGVPFHIEFLAAADRDRHLPQLKRMTVGGELVRPTVREAFAARWPIPLGNMYGMTEAGVIATDLFGQHRPALTPAPGMTLRAEGGELLLATDASPYVGLSDPTRWVDGWLYTRDAGDADPETGLVTIRGRLDSQVSVGGLKVDLTEVEQALATLPGVVEVVVAWDGAVEAFVVHEAGPDGLPALKEALAGRLAGYKRPRRLTLVPRLPRTATGKLVRSVPALRAATAPAGQDKPTA</sequence>
<accession>A0A6F8XKJ9</accession>
<evidence type="ECO:0000313" key="3">
    <source>
        <dbReference type="EMBL" id="BCB74344.1"/>
    </source>
</evidence>
<dbReference type="Gene3D" id="3.30.300.30">
    <property type="match status" value="1"/>
</dbReference>
<evidence type="ECO:0000313" key="4">
    <source>
        <dbReference type="Proteomes" id="UP000502508"/>
    </source>
</evidence>
<dbReference type="Pfam" id="PF13193">
    <property type="entry name" value="AMP-binding_C"/>
    <property type="match status" value="1"/>
</dbReference>
<organism evidence="3 4">
    <name type="scientific">Phytohabitans flavus</name>
    <dbReference type="NCBI Taxonomy" id="1076124"/>
    <lineage>
        <taxon>Bacteria</taxon>
        <taxon>Bacillati</taxon>
        <taxon>Actinomycetota</taxon>
        <taxon>Actinomycetes</taxon>
        <taxon>Micromonosporales</taxon>
        <taxon>Micromonosporaceae</taxon>
    </lineage>
</organism>
<dbReference type="CDD" id="cd04433">
    <property type="entry name" value="AFD_class_I"/>
    <property type="match status" value="1"/>
</dbReference>
<dbReference type="InterPro" id="IPR050237">
    <property type="entry name" value="ATP-dep_AMP-bd_enzyme"/>
</dbReference>
<name>A0A6F8XKJ9_9ACTN</name>
<dbReference type="SUPFAM" id="SSF56801">
    <property type="entry name" value="Acetyl-CoA synthetase-like"/>
    <property type="match status" value="1"/>
</dbReference>
<dbReference type="PROSITE" id="PS00455">
    <property type="entry name" value="AMP_BINDING"/>
    <property type="match status" value="1"/>
</dbReference>
<dbReference type="GO" id="GO:0016877">
    <property type="term" value="F:ligase activity, forming carbon-sulfur bonds"/>
    <property type="evidence" value="ECO:0007669"/>
    <property type="project" value="UniProtKB-ARBA"/>
</dbReference>
<dbReference type="PANTHER" id="PTHR43767:SF10">
    <property type="entry name" value="SURFACTIN SYNTHASE SUBUNIT 1"/>
    <property type="match status" value="1"/>
</dbReference>
<reference evidence="3 4" key="2">
    <citation type="submission" date="2020-03" db="EMBL/GenBank/DDBJ databases">
        <authorList>
            <person name="Ichikawa N."/>
            <person name="Kimura A."/>
            <person name="Kitahashi Y."/>
            <person name="Uohara A."/>
        </authorList>
    </citation>
    <scope>NUCLEOTIDE SEQUENCE [LARGE SCALE GENOMIC DNA]</scope>
    <source>
        <strain evidence="3 4">NBRC 107702</strain>
    </source>
</reference>
<dbReference type="EMBL" id="AP022870">
    <property type="protein sequence ID" value="BCB74344.1"/>
    <property type="molecule type" value="Genomic_DNA"/>
</dbReference>
<dbReference type="InterPro" id="IPR020845">
    <property type="entry name" value="AMP-binding_CS"/>
</dbReference>
<proteinExistence type="predicted"/>
<feature type="domain" description="AMP-dependent synthetase/ligase" evidence="1">
    <location>
        <begin position="29"/>
        <end position="115"/>
    </location>
</feature>
<feature type="domain" description="AMP-binding enzyme C-terminal" evidence="2">
    <location>
        <begin position="375"/>
        <end position="443"/>
    </location>
</feature>
<dbReference type="InterPro" id="IPR042099">
    <property type="entry name" value="ANL_N_sf"/>
</dbReference>
<dbReference type="Pfam" id="PF00501">
    <property type="entry name" value="AMP-binding"/>
    <property type="match status" value="2"/>
</dbReference>
<evidence type="ECO:0000259" key="1">
    <source>
        <dbReference type="Pfam" id="PF00501"/>
    </source>
</evidence>
<dbReference type="InterPro" id="IPR000873">
    <property type="entry name" value="AMP-dep_synth/lig_dom"/>
</dbReference>
<reference evidence="3 4" key="1">
    <citation type="submission" date="2020-03" db="EMBL/GenBank/DDBJ databases">
        <title>Whole genome shotgun sequence of Phytohabitans flavus NBRC 107702.</title>
        <authorList>
            <person name="Komaki H."/>
            <person name="Tamura T."/>
        </authorList>
    </citation>
    <scope>NUCLEOTIDE SEQUENCE [LARGE SCALE GENOMIC DNA]</scope>
    <source>
        <strain evidence="3 4">NBRC 107702</strain>
    </source>
</reference>
<dbReference type="Proteomes" id="UP000502508">
    <property type="component" value="Chromosome"/>
</dbReference>
<dbReference type="AlphaFoldDB" id="A0A6F8XKJ9"/>
<dbReference type="KEGG" id="pfla:Pflav_007540"/>